<keyword evidence="10" id="KW-1207">Sterol metabolism</keyword>
<accession>A0A0B7JV11</accession>
<dbReference type="GO" id="GO:0005783">
    <property type="term" value="C:endoplasmic reticulum"/>
    <property type="evidence" value="ECO:0007669"/>
    <property type="project" value="TreeGrafter"/>
</dbReference>
<proteinExistence type="inferred from homology"/>
<keyword evidence="4 13" id="KW-0812">Transmembrane</keyword>
<evidence type="ECO:0000256" key="1">
    <source>
        <dbReference type="ARBA" id="ARBA00004141"/>
    </source>
</evidence>
<evidence type="ECO:0000256" key="8">
    <source>
        <dbReference type="ARBA" id="ARBA00023098"/>
    </source>
</evidence>
<reference evidence="17" key="2">
    <citation type="submission" date="2020-10" db="EMBL/GenBank/DDBJ databases">
        <title>High-Quality Genome Resource of Clonostachys rosea strain S41 by Oxford Nanopore Long-Read Sequencing.</title>
        <authorList>
            <person name="Wang H."/>
        </authorList>
    </citation>
    <scope>NUCLEOTIDE SEQUENCE</scope>
    <source>
        <strain evidence="17">S41</strain>
    </source>
</reference>
<dbReference type="PROSITE" id="PS51751">
    <property type="entry name" value="EXPERA"/>
    <property type="match status" value="1"/>
</dbReference>
<evidence type="ECO:0000256" key="14">
    <source>
        <dbReference type="SAM" id="Phobius"/>
    </source>
</evidence>
<evidence type="ECO:0000256" key="5">
    <source>
        <dbReference type="ARBA" id="ARBA00022955"/>
    </source>
</evidence>
<dbReference type="Proteomes" id="UP000616885">
    <property type="component" value="Unassembled WGS sequence"/>
</dbReference>
<comment type="similarity">
    <text evidence="2">Belongs to the EBP family.</text>
</comment>
<reference evidence="16" key="1">
    <citation type="submission" date="2015-01" db="EMBL/GenBank/DDBJ databases">
        <authorList>
            <person name="Durling Mikael"/>
        </authorList>
    </citation>
    <scope>NUCLEOTIDE SEQUENCE</scope>
</reference>
<evidence type="ECO:0000256" key="4">
    <source>
        <dbReference type="ARBA" id="ARBA00022692"/>
    </source>
</evidence>
<evidence type="ECO:0000256" key="9">
    <source>
        <dbReference type="ARBA" id="ARBA00023136"/>
    </source>
</evidence>
<evidence type="ECO:0000313" key="16">
    <source>
        <dbReference type="EMBL" id="CEO46276.1"/>
    </source>
</evidence>
<evidence type="ECO:0000259" key="15">
    <source>
        <dbReference type="PROSITE" id="PS51751"/>
    </source>
</evidence>
<comment type="subcellular location">
    <subcellularLocation>
        <location evidence="1">Membrane</location>
        <topology evidence="1">Multi-pass membrane protein</topology>
    </subcellularLocation>
</comment>
<dbReference type="AlphaFoldDB" id="A0A0B7JV11"/>
<dbReference type="EMBL" id="JADCTT010000009">
    <property type="protein sequence ID" value="KAF9748257.1"/>
    <property type="molecule type" value="Genomic_DNA"/>
</dbReference>
<keyword evidence="6 13" id="KW-1133">Transmembrane helix</keyword>
<evidence type="ECO:0000256" key="3">
    <source>
        <dbReference type="ARBA" id="ARBA00022516"/>
    </source>
</evidence>
<keyword evidence="3" id="KW-0444">Lipid biosynthesis</keyword>
<dbReference type="EMBL" id="CDPU01000004">
    <property type="protein sequence ID" value="CEO46276.1"/>
    <property type="molecule type" value="Genomic_DNA"/>
</dbReference>
<keyword evidence="12" id="KW-0413">Isomerase</keyword>
<protein>
    <recommendedName>
        <fullName evidence="15">EXPERA domain-containing protein</fullName>
    </recommendedName>
</protein>
<feature type="transmembrane region" description="Helical" evidence="14">
    <location>
        <begin position="70"/>
        <end position="90"/>
    </location>
</feature>
<dbReference type="GO" id="GO:0016126">
    <property type="term" value="P:sterol biosynthetic process"/>
    <property type="evidence" value="ECO:0007669"/>
    <property type="project" value="UniProtKB-KW"/>
</dbReference>
<feature type="transmembrane region" description="Helical" evidence="14">
    <location>
        <begin position="121"/>
        <end position="146"/>
    </location>
</feature>
<dbReference type="InterPro" id="IPR033118">
    <property type="entry name" value="EXPERA"/>
</dbReference>
<dbReference type="GO" id="GO:0047750">
    <property type="term" value="F:cholestenol delta-isomerase activity"/>
    <property type="evidence" value="ECO:0007669"/>
    <property type="project" value="InterPro"/>
</dbReference>
<evidence type="ECO:0000256" key="6">
    <source>
        <dbReference type="ARBA" id="ARBA00022989"/>
    </source>
</evidence>
<keyword evidence="9 13" id="KW-0472">Membrane</keyword>
<evidence type="ECO:0000256" key="11">
    <source>
        <dbReference type="ARBA" id="ARBA00023221"/>
    </source>
</evidence>
<feature type="transmembrane region" description="Helical" evidence="14">
    <location>
        <begin position="158"/>
        <end position="176"/>
    </location>
</feature>
<dbReference type="Pfam" id="PF05241">
    <property type="entry name" value="EBP"/>
    <property type="match status" value="1"/>
</dbReference>
<feature type="domain" description="EXPERA" evidence="15">
    <location>
        <begin position="66"/>
        <end position="209"/>
    </location>
</feature>
<feature type="transmembrane region" description="Helical" evidence="14">
    <location>
        <begin position="188"/>
        <end position="210"/>
    </location>
</feature>
<dbReference type="GO" id="GO:0004769">
    <property type="term" value="F:steroid Delta-isomerase activity"/>
    <property type="evidence" value="ECO:0007669"/>
    <property type="project" value="TreeGrafter"/>
</dbReference>
<dbReference type="GO" id="GO:0000247">
    <property type="term" value="F:C-8 sterol isomerase activity"/>
    <property type="evidence" value="ECO:0007669"/>
    <property type="project" value="TreeGrafter"/>
</dbReference>
<keyword evidence="8" id="KW-0443">Lipid metabolism</keyword>
<gene>
    <name evidence="16" type="ORF">BN869_000002331_1</name>
    <name evidence="17" type="ORF">IM811_017762</name>
</gene>
<evidence type="ECO:0000256" key="12">
    <source>
        <dbReference type="ARBA" id="ARBA00023235"/>
    </source>
</evidence>
<organism evidence="16">
    <name type="scientific">Bionectria ochroleuca</name>
    <name type="common">Gliocladium roseum</name>
    <dbReference type="NCBI Taxonomy" id="29856"/>
    <lineage>
        <taxon>Eukaryota</taxon>
        <taxon>Fungi</taxon>
        <taxon>Dikarya</taxon>
        <taxon>Ascomycota</taxon>
        <taxon>Pezizomycotina</taxon>
        <taxon>Sordariomycetes</taxon>
        <taxon>Hypocreomycetidae</taxon>
        <taxon>Hypocreales</taxon>
        <taxon>Bionectriaceae</taxon>
        <taxon>Clonostachys</taxon>
    </lineage>
</organism>
<evidence type="ECO:0000256" key="2">
    <source>
        <dbReference type="ARBA" id="ARBA00008337"/>
    </source>
</evidence>
<dbReference type="GO" id="GO:0016020">
    <property type="term" value="C:membrane"/>
    <property type="evidence" value="ECO:0007669"/>
    <property type="project" value="UniProtKB-SubCell"/>
</dbReference>
<keyword evidence="5" id="KW-0752">Steroid biosynthesis</keyword>
<sequence>MTASASAGEANHGPHYHPYFPPAVVIPHYIPSTTPLLEILAPFAGLAALAIIPAVVFARRHTSRAIDQFAAGWFALCAFLHICFEGYYIVNRTNIAGLNTLFAQLWKEYTLSDSRYLTLDVFTVCVETITVLFWGPLSLLTVLAIVSRRHALRHTCQIIVCVAHLYGVAMYYLTNWAEGVSYSRPEVLYFWVYYVGFNAPWATVPLWLLWDSFTEISRAFAVLHEVGERAKKR</sequence>
<evidence type="ECO:0000313" key="17">
    <source>
        <dbReference type="EMBL" id="KAF9748257.1"/>
    </source>
</evidence>
<evidence type="ECO:0000256" key="7">
    <source>
        <dbReference type="ARBA" id="ARBA00023011"/>
    </source>
</evidence>
<dbReference type="InterPro" id="IPR007905">
    <property type="entry name" value="EBP"/>
</dbReference>
<name>A0A0B7JV11_BIOOC</name>
<keyword evidence="7" id="KW-0756">Sterol biosynthesis</keyword>
<evidence type="ECO:0000256" key="13">
    <source>
        <dbReference type="PROSITE-ProRule" id="PRU01087"/>
    </source>
</evidence>
<dbReference type="PANTHER" id="PTHR14207">
    <property type="entry name" value="STEROL ISOMERASE"/>
    <property type="match status" value="1"/>
</dbReference>
<evidence type="ECO:0000256" key="10">
    <source>
        <dbReference type="ARBA" id="ARBA00023166"/>
    </source>
</evidence>
<feature type="transmembrane region" description="Helical" evidence="14">
    <location>
        <begin position="39"/>
        <end position="58"/>
    </location>
</feature>
<keyword evidence="11" id="KW-0753">Steroid metabolism</keyword>
<dbReference type="PANTHER" id="PTHR14207:SF0">
    <property type="entry name" value="3-BETA-HYDROXYSTEROID-DELTA(8),DELTA(7)-ISOMERASE"/>
    <property type="match status" value="1"/>
</dbReference>